<dbReference type="SUPFAM" id="SSF52172">
    <property type="entry name" value="CheY-like"/>
    <property type="match status" value="2"/>
</dbReference>
<dbReference type="PANTHER" id="PTHR45339:SF5">
    <property type="entry name" value="HISTIDINE KINASE"/>
    <property type="match status" value="1"/>
</dbReference>
<dbReference type="EC" id="2.7.13.3" evidence="2"/>
<dbReference type="InterPro" id="IPR004358">
    <property type="entry name" value="Sig_transdc_His_kin-like_C"/>
</dbReference>
<evidence type="ECO:0000256" key="6">
    <source>
        <dbReference type="ARBA" id="ARBA00023012"/>
    </source>
</evidence>
<feature type="modified residue" description="4-aspartylphosphate" evidence="8">
    <location>
        <position position="844"/>
    </location>
</feature>
<dbReference type="PROSITE" id="PS50113">
    <property type="entry name" value="PAC"/>
    <property type="match status" value="1"/>
</dbReference>
<feature type="coiled-coil region" evidence="9">
    <location>
        <begin position="367"/>
        <end position="397"/>
    </location>
</feature>
<evidence type="ECO:0000259" key="13">
    <source>
        <dbReference type="PROSITE" id="PS50113"/>
    </source>
</evidence>
<dbReference type="InterPro" id="IPR003594">
    <property type="entry name" value="HATPase_dom"/>
</dbReference>
<feature type="coiled-coil region" evidence="9">
    <location>
        <begin position="511"/>
        <end position="538"/>
    </location>
</feature>
<dbReference type="CDD" id="cd17546">
    <property type="entry name" value="REC_hyHK_CKI1_RcsC-like"/>
    <property type="match status" value="2"/>
</dbReference>
<dbReference type="InterPro" id="IPR011006">
    <property type="entry name" value="CheY-like_superfamily"/>
</dbReference>
<dbReference type="SMART" id="SM00387">
    <property type="entry name" value="HATPase_c"/>
    <property type="match status" value="1"/>
</dbReference>
<dbReference type="PROSITE" id="PS50110">
    <property type="entry name" value="RESPONSE_REGULATORY"/>
    <property type="match status" value="2"/>
</dbReference>
<dbReference type="EMBL" id="QXWK01000015">
    <property type="protein sequence ID" value="NBH61776.1"/>
    <property type="molecule type" value="Genomic_DNA"/>
</dbReference>
<evidence type="ECO:0000259" key="11">
    <source>
        <dbReference type="PROSITE" id="PS50110"/>
    </source>
</evidence>
<dbReference type="PRINTS" id="PR00344">
    <property type="entry name" value="BCTRLSENSOR"/>
</dbReference>
<keyword evidence="5 14" id="KW-0418">Kinase</keyword>
<dbReference type="InterPro" id="IPR003661">
    <property type="entry name" value="HisK_dim/P_dom"/>
</dbReference>
<dbReference type="Pfam" id="PF08447">
    <property type="entry name" value="PAS_3"/>
    <property type="match status" value="1"/>
</dbReference>
<organism evidence="14 15">
    <name type="scientific">Anaerotruncus colihominis</name>
    <dbReference type="NCBI Taxonomy" id="169435"/>
    <lineage>
        <taxon>Bacteria</taxon>
        <taxon>Bacillati</taxon>
        <taxon>Bacillota</taxon>
        <taxon>Clostridia</taxon>
        <taxon>Eubacteriales</taxon>
        <taxon>Oscillospiraceae</taxon>
        <taxon>Anaerotruncus</taxon>
    </lineage>
</organism>
<keyword evidence="5 14" id="KW-0808">Transferase</keyword>
<dbReference type="Gene3D" id="3.30.450.20">
    <property type="entry name" value="PAS domain"/>
    <property type="match status" value="2"/>
</dbReference>
<dbReference type="InterPro" id="IPR000700">
    <property type="entry name" value="PAS-assoc_C"/>
</dbReference>
<dbReference type="SMART" id="SM00091">
    <property type="entry name" value="PAS"/>
    <property type="match status" value="2"/>
</dbReference>
<feature type="domain" description="Response regulatory" evidence="11">
    <location>
        <begin position="790"/>
        <end position="910"/>
    </location>
</feature>
<keyword evidence="9" id="KW-0175">Coiled coil</keyword>
<evidence type="ECO:0000313" key="14">
    <source>
        <dbReference type="EMBL" id="NBH61776.1"/>
    </source>
</evidence>
<dbReference type="Pfam" id="PF02518">
    <property type="entry name" value="HATPase_c"/>
    <property type="match status" value="1"/>
</dbReference>
<keyword evidence="6" id="KW-0902">Two-component regulatory system</keyword>
<evidence type="ECO:0000313" key="15">
    <source>
        <dbReference type="Proteomes" id="UP000446866"/>
    </source>
</evidence>
<dbReference type="Proteomes" id="UP000446866">
    <property type="component" value="Unassembled WGS sequence"/>
</dbReference>
<evidence type="ECO:0000259" key="10">
    <source>
        <dbReference type="PROSITE" id="PS50109"/>
    </source>
</evidence>
<dbReference type="Pfam" id="PF00072">
    <property type="entry name" value="Response_reg"/>
    <property type="match status" value="2"/>
</dbReference>
<name>A0A845QJL9_9FIRM</name>
<dbReference type="InterPro" id="IPR000014">
    <property type="entry name" value="PAS"/>
</dbReference>
<dbReference type="SUPFAM" id="SSF55874">
    <property type="entry name" value="ATPase domain of HSP90 chaperone/DNA topoisomerase II/histidine kinase"/>
    <property type="match status" value="1"/>
</dbReference>
<dbReference type="RefSeq" id="WP_160202060.1">
    <property type="nucleotide sequence ID" value="NZ_QXWK01000015.1"/>
</dbReference>
<keyword evidence="15" id="KW-1185">Reference proteome</keyword>
<evidence type="ECO:0000259" key="12">
    <source>
        <dbReference type="PROSITE" id="PS50112"/>
    </source>
</evidence>
<dbReference type="AlphaFoldDB" id="A0A845QJL9"/>
<feature type="domain" description="Histidine kinase" evidence="10">
    <location>
        <begin position="548"/>
        <end position="772"/>
    </location>
</feature>
<evidence type="ECO:0000256" key="1">
    <source>
        <dbReference type="ARBA" id="ARBA00000085"/>
    </source>
</evidence>
<dbReference type="CDD" id="cd00130">
    <property type="entry name" value="PAS"/>
    <property type="match status" value="1"/>
</dbReference>
<proteinExistence type="predicted"/>
<dbReference type="Gene3D" id="3.40.50.2300">
    <property type="match status" value="2"/>
</dbReference>
<dbReference type="InterPro" id="IPR036890">
    <property type="entry name" value="HATPase_C_sf"/>
</dbReference>
<comment type="function">
    <text evidence="7">May play the central regulatory role in sporulation. It may be an element of the effector pathway responsible for the activation of sporulation genes in response to nutritional stress. Spo0A may act in concert with spo0H (a sigma factor) to control the expression of some genes that are critical to the sporulation process.</text>
</comment>
<gene>
    <name evidence="14" type="ORF">D0435_08940</name>
</gene>
<evidence type="ECO:0000256" key="5">
    <source>
        <dbReference type="ARBA" id="ARBA00022777"/>
    </source>
</evidence>
<dbReference type="PROSITE" id="PS50112">
    <property type="entry name" value="PAS"/>
    <property type="match status" value="1"/>
</dbReference>
<keyword evidence="4 8" id="KW-0597">Phosphoprotein</keyword>
<dbReference type="PANTHER" id="PTHR45339">
    <property type="entry name" value="HYBRID SIGNAL TRANSDUCTION HISTIDINE KINASE J"/>
    <property type="match status" value="1"/>
</dbReference>
<dbReference type="SUPFAM" id="SSF47384">
    <property type="entry name" value="Homodimeric domain of signal transducing histidine kinase"/>
    <property type="match status" value="1"/>
</dbReference>
<feature type="domain" description="PAS" evidence="12">
    <location>
        <begin position="256"/>
        <end position="331"/>
    </location>
</feature>
<dbReference type="PROSITE" id="PS50109">
    <property type="entry name" value="HIS_KIN"/>
    <property type="match status" value="1"/>
</dbReference>
<comment type="catalytic activity">
    <reaction evidence="1">
        <text>ATP + protein L-histidine = ADP + protein N-phospho-L-histidine.</text>
        <dbReference type="EC" id="2.7.13.3"/>
    </reaction>
</comment>
<evidence type="ECO:0000256" key="9">
    <source>
        <dbReference type="SAM" id="Coils"/>
    </source>
</evidence>
<dbReference type="SMART" id="SM00448">
    <property type="entry name" value="REC"/>
    <property type="match status" value="2"/>
</dbReference>
<evidence type="ECO:0000256" key="4">
    <source>
        <dbReference type="ARBA" id="ARBA00022553"/>
    </source>
</evidence>
<reference evidence="14 15" key="1">
    <citation type="submission" date="2018-08" db="EMBL/GenBank/DDBJ databases">
        <title>Murine metabolic-syndrome-specific gut microbial biobank.</title>
        <authorList>
            <person name="Liu C."/>
        </authorList>
    </citation>
    <scope>NUCLEOTIDE SEQUENCE [LARGE SCALE GENOMIC DNA]</scope>
    <source>
        <strain evidence="14 15">28</strain>
    </source>
</reference>
<dbReference type="CDD" id="cd00082">
    <property type="entry name" value="HisKA"/>
    <property type="match status" value="1"/>
</dbReference>
<dbReference type="InterPro" id="IPR036097">
    <property type="entry name" value="HisK_dim/P_sf"/>
</dbReference>
<feature type="modified residue" description="4-aspartylphosphate" evidence="8">
    <location>
        <position position="982"/>
    </location>
</feature>
<feature type="domain" description="PAC" evidence="13">
    <location>
        <begin position="199"/>
        <end position="255"/>
    </location>
</feature>
<dbReference type="InterPro" id="IPR013655">
    <property type="entry name" value="PAS_fold_3"/>
</dbReference>
<feature type="domain" description="Response regulatory" evidence="11">
    <location>
        <begin position="930"/>
        <end position="1051"/>
    </location>
</feature>
<dbReference type="InterPro" id="IPR001789">
    <property type="entry name" value="Sig_transdc_resp-reg_receiver"/>
</dbReference>
<accession>A0A845QJL9</accession>
<dbReference type="Gene3D" id="3.30.565.10">
    <property type="entry name" value="Histidine kinase-like ATPase, C-terminal domain"/>
    <property type="match status" value="1"/>
</dbReference>
<protein>
    <recommendedName>
        <fullName evidence="3">Stage 0 sporulation protein A homolog</fullName>
        <ecNumber evidence="2">2.7.13.3</ecNumber>
    </recommendedName>
</protein>
<dbReference type="NCBIfam" id="TIGR00229">
    <property type="entry name" value="sensory_box"/>
    <property type="match status" value="2"/>
</dbReference>
<dbReference type="InterPro" id="IPR013656">
    <property type="entry name" value="PAS_4"/>
</dbReference>
<dbReference type="Pfam" id="PF00512">
    <property type="entry name" value="HisKA"/>
    <property type="match status" value="1"/>
</dbReference>
<dbReference type="SUPFAM" id="SSF55785">
    <property type="entry name" value="PYP-like sensor domain (PAS domain)"/>
    <property type="match status" value="2"/>
</dbReference>
<evidence type="ECO:0000256" key="2">
    <source>
        <dbReference type="ARBA" id="ARBA00012438"/>
    </source>
</evidence>
<comment type="caution">
    <text evidence="14">The sequence shown here is derived from an EMBL/GenBank/DDBJ whole genome shotgun (WGS) entry which is preliminary data.</text>
</comment>
<dbReference type="InterPro" id="IPR035965">
    <property type="entry name" value="PAS-like_dom_sf"/>
</dbReference>
<dbReference type="SMART" id="SM00388">
    <property type="entry name" value="HisKA"/>
    <property type="match status" value="1"/>
</dbReference>
<dbReference type="GO" id="GO:0000155">
    <property type="term" value="F:phosphorelay sensor kinase activity"/>
    <property type="evidence" value="ECO:0007669"/>
    <property type="project" value="InterPro"/>
</dbReference>
<dbReference type="Pfam" id="PF08448">
    <property type="entry name" value="PAS_4"/>
    <property type="match status" value="1"/>
</dbReference>
<dbReference type="Gene3D" id="1.10.287.130">
    <property type="match status" value="1"/>
</dbReference>
<dbReference type="InterPro" id="IPR005467">
    <property type="entry name" value="His_kinase_dom"/>
</dbReference>
<evidence type="ECO:0000256" key="8">
    <source>
        <dbReference type="PROSITE-ProRule" id="PRU00169"/>
    </source>
</evidence>
<evidence type="ECO:0000256" key="3">
    <source>
        <dbReference type="ARBA" id="ARBA00018672"/>
    </source>
</evidence>
<sequence length="1054" mass="119400">MYHCHIRFYCIGDRHRVLKQLRALTPFSQFSHAFLESDRVEKVSASQADVIFASLLTADLQAQLSQLLTWKKPEAQLILLTAEDTDVEAFTDCVSALTDIWSQSASDALLMFRIQKWYQDYKAQKDAWQTSQYLETTINSTPDLIWYKDKDGIHKKVNDSFCQTVNKTKAQVEGRGHAYIWDVEHDDPACIESERIVMETKETCVSEETILSSGETKILTTYKSPLYNLDGTVMGTMGIGIDITQERAYADELIQQNQTLEMLFTTMDCGIMCHSLDGSRILSINQAALRILGYPDEQALLADGFDLVASTVFEEDRKRLRKSIQSLKKEGDNVSVDYRVQHADGEILYVTGNIKLIEENGERYYQRYLLDRTAQRLQEERERLEDQRRQMELVHALSIEYVLVCFFDLDTGEGKVLRMGECKNGIMPAIFHDALSLETCLEQYAATSIHEEDKEAFRKTASKAHLEQELSEKDMCYINYRTTCCGEIRYFQMKAVRAGDWDKTHSIVLGFRCLDEEMRDEREKKALLEDALSQANRANKAKSTFLSNMSHDIRTPMNAIIGFTALAITHIDRKEQVAEYLKKIMTSGNHLLSLINDVLDMSRIESGKIHLEEQPCSLPEILHELHNIIQADINAKQLDLYLDAIDIQNEQICCDRLRLNQVLLNLLSNSIKYTGAGGMVSLKVIEKPGASPGFANFEFHIKDTGIGMKKEFVAHIFEPFERERNSTSSGIQGTGLGMAITKNIVDMMNGTIDVQSEHGVGTEVTVCLTLRLDEAGRKEPVAIEELNGLRALVVDDDYNTCDSVSCMLQQIGLRAEWTMSGKEAVLRTRQSVSRNDHYFVYIIDWLLPDMNGIEVARRIRQETGKEVPIIVLTAYDWSDIEEEAREAGVTAFCSKPLFLSELRGCLHSIVKKEQATDDILDSKEILRSGHILLVEDNELNQEIAVAILEEAGLTAEVAENGQIAVEMLKSSQPGYYQLVLMDIQMPVMNGYQAAKKIRKLENRELASIPIIAMTANAFEEDKQEALRCGMNDHIAKPIDIETLLETLDNILMSK</sequence>
<evidence type="ECO:0000256" key="7">
    <source>
        <dbReference type="ARBA" id="ARBA00024867"/>
    </source>
</evidence>